<evidence type="ECO:0000313" key="2">
    <source>
        <dbReference type="Proteomes" id="UP000325315"/>
    </source>
</evidence>
<organism evidence="1 2">
    <name type="scientific">Gossypium australe</name>
    <dbReference type="NCBI Taxonomy" id="47621"/>
    <lineage>
        <taxon>Eukaryota</taxon>
        <taxon>Viridiplantae</taxon>
        <taxon>Streptophyta</taxon>
        <taxon>Embryophyta</taxon>
        <taxon>Tracheophyta</taxon>
        <taxon>Spermatophyta</taxon>
        <taxon>Magnoliopsida</taxon>
        <taxon>eudicotyledons</taxon>
        <taxon>Gunneridae</taxon>
        <taxon>Pentapetalae</taxon>
        <taxon>rosids</taxon>
        <taxon>malvids</taxon>
        <taxon>Malvales</taxon>
        <taxon>Malvaceae</taxon>
        <taxon>Malvoideae</taxon>
        <taxon>Gossypium</taxon>
    </lineage>
</organism>
<sequence length="75" mass="8568">MSQKQKRKAKRVREIRKSLLLKHPLLVLMYKGSMFSTSDLNDTLPSSIMSLLLEFEDVLLEDIPSGLPPIRGIED</sequence>
<gene>
    <name evidence="1" type="ORF">EPI10_006310</name>
</gene>
<evidence type="ECO:0000313" key="1">
    <source>
        <dbReference type="EMBL" id="KAA3484215.1"/>
    </source>
</evidence>
<comment type="caution">
    <text evidence="1">The sequence shown here is derived from an EMBL/GenBank/DDBJ whole genome shotgun (WGS) entry which is preliminary data.</text>
</comment>
<dbReference type="Proteomes" id="UP000325315">
    <property type="component" value="Unassembled WGS sequence"/>
</dbReference>
<name>A0A5B6WTM0_9ROSI</name>
<proteinExistence type="predicted"/>
<dbReference type="EMBL" id="SMMG02000002">
    <property type="protein sequence ID" value="KAA3484215.1"/>
    <property type="molecule type" value="Genomic_DNA"/>
</dbReference>
<protein>
    <submittedName>
        <fullName evidence="1">Transposon Ty3-I Gag-Pol polyprotein</fullName>
    </submittedName>
</protein>
<reference evidence="2" key="1">
    <citation type="journal article" date="2019" name="Plant Biotechnol. J.">
        <title>Genome sequencing of the Australian wild diploid species Gossypium australe highlights disease resistance and delayed gland morphogenesis.</title>
        <authorList>
            <person name="Cai Y."/>
            <person name="Cai X."/>
            <person name="Wang Q."/>
            <person name="Wang P."/>
            <person name="Zhang Y."/>
            <person name="Cai C."/>
            <person name="Xu Y."/>
            <person name="Wang K."/>
            <person name="Zhou Z."/>
            <person name="Wang C."/>
            <person name="Geng S."/>
            <person name="Li B."/>
            <person name="Dong Q."/>
            <person name="Hou Y."/>
            <person name="Wang H."/>
            <person name="Ai P."/>
            <person name="Liu Z."/>
            <person name="Yi F."/>
            <person name="Sun M."/>
            <person name="An G."/>
            <person name="Cheng J."/>
            <person name="Zhang Y."/>
            <person name="Shi Q."/>
            <person name="Xie Y."/>
            <person name="Shi X."/>
            <person name="Chang Y."/>
            <person name="Huang F."/>
            <person name="Chen Y."/>
            <person name="Hong S."/>
            <person name="Mi L."/>
            <person name="Sun Q."/>
            <person name="Zhang L."/>
            <person name="Zhou B."/>
            <person name="Peng R."/>
            <person name="Zhang X."/>
            <person name="Liu F."/>
        </authorList>
    </citation>
    <scope>NUCLEOTIDE SEQUENCE [LARGE SCALE GENOMIC DNA]</scope>
    <source>
        <strain evidence="2">cv. PA1801</strain>
    </source>
</reference>
<accession>A0A5B6WTM0</accession>
<dbReference type="AlphaFoldDB" id="A0A5B6WTM0"/>
<keyword evidence="2" id="KW-1185">Reference proteome</keyword>